<keyword evidence="2" id="KW-1185">Reference proteome</keyword>
<gene>
    <name evidence="1" type="ORF">GXP70_14420</name>
</gene>
<accession>A0A6C0FV64</accession>
<dbReference type="AlphaFoldDB" id="A0A6C0FV64"/>
<name>A0A6C0FV64_9BACL</name>
<dbReference type="Proteomes" id="UP000476064">
    <property type="component" value="Chromosome"/>
</dbReference>
<dbReference type="InterPro" id="IPR011009">
    <property type="entry name" value="Kinase-like_dom_sf"/>
</dbReference>
<proteinExistence type="predicted"/>
<evidence type="ECO:0000313" key="1">
    <source>
        <dbReference type="EMBL" id="QHT61028.1"/>
    </source>
</evidence>
<dbReference type="SUPFAM" id="SSF56112">
    <property type="entry name" value="Protein kinase-like (PK-like)"/>
    <property type="match status" value="1"/>
</dbReference>
<organism evidence="1 2">
    <name type="scientific">Paenibacillus lycopersici</name>
    <dbReference type="NCBI Taxonomy" id="2704462"/>
    <lineage>
        <taxon>Bacteria</taxon>
        <taxon>Bacillati</taxon>
        <taxon>Bacillota</taxon>
        <taxon>Bacilli</taxon>
        <taxon>Bacillales</taxon>
        <taxon>Paenibacillaceae</taxon>
        <taxon>Paenibacillus</taxon>
    </lineage>
</organism>
<dbReference type="KEGG" id="plyc:GXP70_14420"/>
<evidence type="ECO:0000313" key="2">
    <source>
        <dbReference type="Proteomes" id="UP000476064"/>
    </source>
</evidence>
<dbReference type="RefSeq" id="WP_162357467.1">
    <property type="nucleotide sequence ID" value="NZ_CP048209.1"/>
</dbReference>
<dbReference type="Gene3D" id="3.30.200.20">
    <property type="entry name" value="Phosphorylase Kinase, domain 1"/>
    <property type="match status" value="1"/>
</dbReference>
<protein>
    <submittedName>
        <fullName evidence="1">Uncharacterized protein</fullName>
    </submittedName>
</protein>
<dbReference type="EMBL" id="CP048209">
    <property type="protein sequence ID" value="QHT61028.1"/>
    <property type="molecule type" value="Genomic_DNA"/>
</dbReference>
<reference evidence="1 2" key="1">
    <citation type="submission" date="2020-01" db="EMBL/GenBank/DDBJ databases">
        <title>Paenibacillus sp. nov., isolated from tomato rhizosphere.</title>
        <authorList>
            <person name="Weon H.-Y."/>
            <person name="Lee S.A."/>
        </authorList>
    </citation>
    <scope>NUCLEOTIDE SEQUENCE [LARGE SCALE GENOMIC DNA]</scope>
    <source>
        <strain evidence="1 2">12200R-189</strain>
    </source>
</reference>
<sequence length="145" mass="16926">MMGCIGLRPVEDSRRTEALFFFRSIKGDTMISEALQEEIKRAYGFAALTVEKYFEGYGSAYVALLRTNEGKYVVKGKNNRDSDLFSVYNHLHKHNYPHLFKLRKPSGKQIFLESDGMICYVYAYMEGETQRTTDFPMRHLIINRF</sequence>